<keyword evidence="5" id="KW-1185">Reference proteome</keyword>
<dbReference type="PANTHER" id="PTHR30055:SF146">
    <property type="entry name" value="HTH-TYPE TRANSCRIPTIONAL DUAL REGULATOR CECR"/>
    <property type="match status" value="1"/>
</dbReference>
<dbReference type="InterPro" id="IPR001647">
    <property type="entry name" value="HTH_TetR"/>
</dbReference>
<dbReference type="InterPro" id="IPR009057">
    <property type="entry name" value="Homeodomain-like_sf"/>
</dbReference>
<protein>
    <submittedName>
        <fullName evidence="4">TetR/AcrR family transcriptional regulator</fullName>
    </submittedName>
</protein>
<proteinExistence type="predicted"/>
<evidence type="ECO:0000259" key="3">
    <source>
        <dbReference type="PROSITE" id="PS50977"/>
    </source>
</evidence>
<dbReference type="SUPFAM" id="SSF46689">
    <property type="entry name" value="Homeodomain-like"/>
    <property type="match status" value="1"/>
</dbReference>
<dbReference type="Gene3D" id="1.10.357.10">
    <property type="entry name" value="Tetracycline Repressor, domain 2"/>
    <property type="match status" value="1"/>
</dbReference>
<feature type="DNA-binding region" description="H-T-H motif" evidence="2">
    <location>
        <begin position="30"/>
        <end position="49"/>
    </location>
</feature>
<sequence>MPEATMPTARESLLDAASAALERESWAEVRMVRVAAGAGVSRQTLYNEFGDKAGLAEALLRRRLDAFVRALEVRLHRASRASRDELLELLGEWIVRAARSDRLVHATLTGCRCDGLPVPPDGAATLVGRVRDRAVEALERRGNAPIGDPGAARRCETAVRLAVSQLVAPGAAVPRRS</sequence>
<name>A0ABX1CA31_9ACTN</name>
<evidence type="ECO:0000313" key="5">
    <source>
        <dbReference type="Proteomes" id="UP000727056"/>
    </source>
</evidence>
<evidence type="ECO:0000256" key="1">
    <source>
        <dbReference type="ARBA" id="ARBA00023125"/>
    </source>
</evidence>
<keyword evidence="1 2" id="KW-0238">DNA-binding</keyword>
<evidence type="ECO:0000313" key="4">
    <source>
        <dbReference type="EMBL" id="NJQ15116.1"/>
    </source>
</evidence>
<dbReference type="PROSITE" id="PS50977">
    <property type="entry name" value="HTH_TETR_2"/>
    <property type="match status" value="1"/>
</dbReference>
<dbReference type="PANTHER" id="PTHR30055">
    <property type="entry name" value="HTH-TYPE TRANSCRIPTIONAL REGULATOR RUTR"/>
    <property type="match status" value="1"/>
</dbReference>
<comment type="caution">
    <text evidence="4">The sequence shown here is derived from an EMBL/GenBank/DDBJ whole genome shotgun (WGS) entry which is preliminary data.</text>
</comment>
<gene>
    <name evidence="4" type="ORF">HCN52_09185</name>
</gene>
<organism evidence="4 5">
    <name type="scientific">Streptomyces bohaiensis</name>
    <dbReference type="NCBI Taxonomy" id="1431344"/>
    <lineage>
        <taxon>Bacteria</taxon>
        <taxon>Bacillati</taxon>
        <taxon>Actinomycetota</taxon>
        <taxon>Actinomycetes</taxon>
        <taxon>Kitasatosporales</taxon>
        <taxon>Streptomycetaceae</taxon>
        <taxon>Streptomyces</taxon>
    </lineage>
</organism>
<dbReference type="InterPro" id="IPR050109">
    <property type="entry name" value="HTH-type_TetR-like_transc_reg"/>
</dbReference>
<dbReference type="EMBL" id="JAAVJC010000054">
    <property type="protein sequence ID" value="NJQ15116.1"/>
    <property type="molecule type" value="Genomic_DNA"/>
</dbReference>
<evidence type="ECO:0000256" key="2">
    <source>
        <dbReference type="PROSITE-ProRule" id="PRU00335"/>
    </source>
</evidence>
<feature type="domain" description="HTH tetR-type" evidence="3">
    <location>
        <begin position="7"/>
        <end position="67"/>
    </location>
</feature>
<dbReference type="Proteomes" id="UP000727056">
    <property type="component" value="Unassembled WGS sequence"/>
</dbReference>
<dbReference type="Pfam" id="PF00440">
    <property type="entry name" value="TetR_N"/>
    <property type="match status" value="1"/>
</dbReference>
<reference evidence="4 5" key="1">
    <citation type="submission" date="2020-03" db="EMBL/GenBank/DDBJ databases">
        <title>Draft genome of Streptomyces sp. ventii, isolated from the Axial Seamount in the Pacific Ocean, and resequencing of the two type strains Streptomyces lonarensis strain NCL 716 and Streptomyces bohaiensis strain 11A07.</title>
        <authorList>
            <person name="Loughran R.M."/>
            <person name="Pfannmuller K.M."/>
            <person name="Wasson B.J."/>
            <person name="Deadmond M.C."/>
            <person name="Paddock B.E."/>
            <person name="Koyack M.J."/>
            <person name="Gallegos D.A."/>
            <person name="Mitchell E.A."/>
            <person name="Ushijima B."/>
            <person name="Saw J.H."/>
            <person name="Mcphail K.L."/>
            <person name="Videau P."/>
        </authorList>
    </citation>
    <scope>NUCLEOTIDE SEQUENCE [LARGE SCALE GENOMIC DNA]</scope>
    <source>
        <strain evidence="4 5">11A07</strain>
    </source>
</reference>
<accession>A0ABX1CA31</accession>